<keyword evidence="4" id="KW-0378">Hydrolase</keyword>
<feature type="signal peptide" evidence="9">
    <location>
        <begin position="1"/>
        <end position="25"/>
    </location>
</feature>
<dbReference type="RefSeq" id="XP_022155091.1">
    <property type="nucleotide sequence ID" value="XM_022299399.1"/>
</dbReference>
<keyword evidence="6" id="KW-0456">Lyase</keyword>
<keyword evidence="5" id="KW-1015">Disulfide bond</keyword>
<evidence type="ECO:0000256" key="2">
    <source>
        <dbReference type="ARBA" id="ARBA00022722"/>
    </source>
</evidence>
<evidence type="ECO:0000313" key="11">
    <source>
        <dbReference type="RefSeq" id="XP_022155091.1"/>
    </source>
</evidence>
<keyword evidence="2" id="KW-0540">Nuclease</keyword>
<dbReference type="PROSITE" id="PS00531">
    <property type="entry name" value="RNASE_T2_2"/>
    <property type="match status" value="1"/>
</dbReference>
<proteinExistence type="inferred from homology"/>
<name>A0A6J1DQN7_MOMCH</name>
<dbReference type="GeneID" id="111022224"/>
<organism evidence="10 11">
    <name type="scientific">Momordica charantia</name>
    <name type="common">Bitter gourd</name>
    <name type="synonym">Balsam pear</name>
    <dbReference type="NCBI Taxonomy" id="3673"/>
    <lineage>
        <taxon>Eukaryota</taxon>
        <taxon>Viridiplantae</taxon>
        <taxon>Streptophyta</taxon>
        <taxon>Embryophyta</taxon>
        <taxon>Tracheophyta</taxon>
        <taxon>Spermatophyta</taxon>
        <taxon>Magnoliopsida</taxon>
        <taxon>eudicotyledons</taxon>
        <taxon>Gunneridae</taxon>
        <taxon>Pentapetalae</taxon>
        <taxon>rosids</taxon>
        <taxon>fabids</taxon>
        <taxon>Cucurbitales</taxon>
        <taxon>Cucurbitaceae</taxon>
        <taxon>Momordiceae</taxon>
        <taxon>Momordica</taxon>
    </lineage>
</organism>
<evidence type="ECO:0000256" key="9">
    <source>
        <dbReference type="SAM" id="SignalP"/>
    </source>
</evidence>
<dbReference type="Pfam" id="PF00445">
    <property type="entry name" value="Ribonuclease_T2"/>
    <property type="match status" value="1"/>
</dbReference>
<dbReference type="GO" id="GO:0003723">
    <property type="term" value="F:RNA binding"/>
    <property type="evidence" value="ECO:0007669"/>
    <property type="project" value="InterPro"/>
</dbReference>
<dbReference type="AlphaFoldDB" id="A0A6J1DQN7"/>
<dbReference type="GO" id="GO:0016787">
    <property type="term" value="F:hydrolase activity"/>
    <property type="evidence" value="ECO:0007669"/>
    <property type="project" value="UniProtKB-KW"/>
</dbReference>
<dbReference type="GO" id="GO:0005576">
    <property type="term" value="C:extracellular region"/>
    <property type="evidence" value="ECO:0007669"/>
    <property type="project" value="TreeGrafter"/>
</dbReference>
<feature type="active site" evidence="7">
    <location>
        <position position="114"/>
    </location>
</feature>
<gene>
    <name evidence="11" type="primary">LOC111022224</name>
</gene>
<dbReference type="Proteomes" id="UP000504603">
    <property type="component" value="Unplaced"/>
</dbReference>
<dbReference type="InterPro" id="IPR033697">
    <property type="entry name" value="Ribonuclease_T2_eukaryotic"/>
</dbReference>
<reference evidence="11" key="1">
    <citation type="submission" date="2025-08" db="UniProtKB">
        <authorList>
            <consortium name="RefSeq"/>
        </authorList>
    </citation>
    <scope>IDENTIFICATION</scope>
    <source>
        <strain evidence="11">OHB3-1</strain>
    </source>
</reference>
<evidence type="ECO:0000256" key="7">
    <source>
        <dbReference type="PIRSR" id="PIRSR633697-1"/>
    </source>
</evidence>
<dbReference type="PANTHER" id="PTHR11240">
    <property type="entry name" value="RIBONUCLEASE T2"/>
    <property type="match status" value="1"/>
</dbReference>
<dbReference type="OrthoDB" id="1898737at2759"/>
<feature type="chain" id="PRO_5026835686" evidence="9">
    <location>
        <begin position="26"/>
        <end position="216"/>
    </location>
</feature>
<sequence>MKTSRREIVFMFVLAITIFLPIVKSQTFDDFWFVQQWPPAVCSFQQGRCVGQGLRTFTIHGVWPQKGGTSVVNCPGTPFDFTKISSLETDLNRVWPNVITGDNKFFWSHEWNKHGVCSESKFNMKAYFQMAINMRNSIDLMNALKVGGLAPNGLSKSKQRVQSALRTHFGKEPVLRCRGTGSNIRLIEIVMCFDDDGVTLINCNPVSSNCANSFIF</sequence>
<feature type="active site" evidence="7">
    <location>
        <position position="60"/>
    </location>
</feature>
<keyword evidence="9" id="KW-0732">Signal</keyword>
<evidence type="ECO:0000256" key="5">
    <source>
        <dbReference type="ARBA" id="ARBA00023157"/>
    </source>
</evidence>
<keyword evidence="3" id="KW-0255">Endonuclease</keyword>
<comment type="similarity">
    <text evidence="1 8">Belongs to the RNase T2 family.</text>
</comment>
<keyword evidence="10" id="KW-1185">Reference proteome</keyword>
<feature type="active site" evidence="7">
    <location>
        <position position="110"/>
    </location>
</feature>
<dbReference type="KEGG" id="mcha:111022224"/>
<dbReference type="InterPro" id="IPR036430">
    <property type="entry name" value="RNase_T2-like_sf"/>
</dbReference>
<dbReference type="PANTHER" id="PTHR11240:SF75">
    <property type="entry name" value="RIBONUCLEASE 3"/>
    <property type="match status" value="1"/>
</dbReference>
<evidence type="ECO:0000256" key="1">
    <source>
        <dbReference type="ARBA" id="ARBA00007469"/>
    </source>
</evidence>
<evidence type="ECO:0000256" key="4">
    <source>
        <dbReference type="ARBA" id="ARBA00022801"/>
    </source>
</evidence>
<accession>A0A6J1DQN7</accession>
<dbReference type="InterPro" id="IPR001568">
    <property type="entry name" value="RNase_T2-like"/>
</dbReference>
<dbReference type="InterPro" id="IPR033130">
    <property type="entry name" value="RNase_T2_His_AS_2"/>
</dbReference>
<dbReference type="GO" id="GO:0033897">
    <property type="term" value="F:ribonuclease T2 activity"/>
    <property type="evidence" value="ECO:0007669"/>
    <property type="project" value="InterPro"/>
</dbReference>
<dbReference type="GO" id="GO:0006401">
    <property type="term" value="P:RNA catabolic process"/>
    <property type="evidence" value="ECO:0007669"/>
    <property type="project" value="TreeGrafter"/>
</dbReference>
<dbReference type="CDD" id="cd01061">
    <property type="entry name" value="RNase_T2_euk"/>
    <property type="match status" value="1"/>
</dbReference>
<dbReference type="SUPFAM" id="SSF55895">
    <property type="entry name" value="Ribonuclease Rh-like"/>
    <property type="match status" value="1"/>
</dbReference>
<dbReference type="Gene3D" id="3.90.730.10">
    <property type="entry name" value="Ribonuclease T2-like"/>
    <property type="match status" value="1"/>
</dbReference>
<evidence type="ECO:0000256" key="3">
    <source>
        <dbReference type="ARBA" id="ARBA00022759"/>
    </source>
</evidence>
<evidence type="ECO:0000256" key="6">
    <source>
        <dbReference type="ARBA" id="ARBA00023239"/>
    </source>
</evidence>
<protein>
    <submittedName>
        <fullName evidence="11">Ribonuclease MC-like</fullName>
    </submittedName>
</protein>
<evidence type="ECO:0000313" key="10">
    <source>
        <dbReference type="Proteomes" id="UP000504603"/>
    </source>
</evidence>
<evidence type="ECO:0000256" key="8">
    <source>
        <dbReference type="RuleBase" id="RU004328"/>
    </source>
</evidence>